<name>A0A9P1EAK7_CUSEU</name>
<dbReference type="PANTHER" id="PTHR33116">
    <property type="entry name" value="REVERSE TRANSCRIPTASE ZINC-BINDING DOMAIN-CONTAINING PROTEIN-RELATED-RELATED"/>
    <property type="match status" value="1"/>
</dbReference>
<organism evidence="1 2">
    <name type="scientific">Cuscuta europaea</name>
    <name type="common">European dodder</name>
    <dbReference type="NCBI Taxonomy" id="41803"/>
    <lineage>
        <taxon>Eukaryota</taxon>
        <taxon>Viridiplantae</taxon>
        <taxon>Streptophyta</taxon>
        <taxon>Embryophyta</taxon>
        <taxon>Tracheophyta</taxon>
        <taxon>Spermatophyta</taxon>
        <taxon>Magnoliopsida</taxon>
        <taxon>eudicotyledons</taxon>
        <taxon>Gunneridae</taxon>
        <taxon>Pentapetalae</taxon>
        <taxon>asterids</taxon>
        <taxon>lamiids</taxon>
        <taxon>Solanales</taxon>
        <taxon>Convolvulaceae</taxon>
        <taxon>Cuscuteae</taxon>
        <taxon>Cuscuta</taxon>
        <taxon>Cuscuta subgen. Cuscuta</taxon>
    </lineage>
</organism>
<dbReference type="PANTHER" id="PTHR33116:SF80">
    <property type="entry name" value="REVERSE TRANSCRIPTASE ZINC-BINDING DOMAIN-CONTAINING PROTEIN"/>
    <property type="match status" value="1"/>
</dbReference>
<dbReference type="AlphaFoldDB" id="A0A9P1EAK7"/>
<protein>
    <submittedName>
        <fullName evidence="1">Uncharacterized protein</fullName>
    </submittedName>
</protein>
<keyword evidence="2" id="KW-1185">Reference proteome</keyword>
<proteinExistence type="predicted"/>
<dbReference type="EMBL" id="CAMAPE010000029">
    <property type="protein sequence ID" value="CAH9092683.1"/>
    <property type="molecule type" value="Genomic_DNA"/>
</dbReference>
<dbReference type="OrthoDB" id="1303641at2759"/>
<reference evidence="1" key="1">
    <citation type="submission" date="2022-07" db="EMBL/GenBank/DDBJ databases">
        <authorList>
            <person name="Macas J."/>
            <person name="Novak P."/>
            <person name="Neumann P."/>
        </authorList>
    </citation>
    <scope>NUCLEOTIDE SEQUENCE</scope>
</reference>
<sequence>MRKSSLPLKYLGTNLHKGRNRFQYCTQLINHFDSKLSSWKQKNLSQGGRLVLIRYVLSTIPNHILAIDKLPKKVISTLEKKMASFFWGSFLKIIGKDGQDCVFLLMRVV</sequence>
<evidence type="ECO:0000313" key="2">
    <source>
        <dbReference type="Proteomes" id="UP001152484"/>
    </source>
</evidence>
<evidence type="ECO:0000313" key="1">
    <source>
        <dbReference type="EMBL" id="CAH9092683.1"/>
    </source>
</evidence>
<comment type="caution">
    <text evidence="1">The sequence shown here is derived from an EMBL/GenBank/DDBJ whole genome shotgun (WGS) entry which is preliminary data.</text>
</comment>
<dbReference type="Proteomes" id="UP001152484">
    <property type="component" value="Unassembled WGS sequence"/>
</dbReference>
<accession>A0A9P1EAK7</accession>
<gene>
    <name evidence="1" type="ORF">CEURO_LOCUS12051</name>
</gene>